<name>A0A1B5KS45_USTVR</name>
<sequence length="330" mass="35748">MAGDPVLYSLFVYAPNQAAPIFFSLAFALSAAGHIWQCIRYKSFKLVGLHPFCAVLFTAGYALREYASKNYLYSDRNLIIFIVSQVLIYICPPLLELANYHVLGRVLRYVPHLAPLPPRAVLATFGSLMALVEALNAVGVSLSSNPSSDADQQDLGGRLTVAALAIQLALIVIFAALAGLFHRRCARAGLLGGGVAATLAALYASMALILARCVYRLVEHAGSTAVDITDLESMRSLSPLLRYEAYFYVFEASLMLANSVLWNAWHPGRLLPGTAGVHLSPDGETEYTGAQEDGQRLRKRSKRFVSAAKAYILLGLLTGSSWAVGCYRAI</sequence>
<dbReference type="PANTHER" id="PTHR31465">
    <property type="entry name" value="PROTEIN RTA1-RELATED"/>
    <property type="match status" value="1"/>
</dbReference>
<evidence type="ECO:0000256" key="3">
    <source>
        <dbReference type="ARBA" id="ARBA00022989"/>
    </source>
</evidence>
<feature type="transmembrane region" description="Helical" evidence="5">
    <location>
        <begin position="245"/>
        <end position="265"/>
    </location>
</feature>
<evidence type="ECO:0000313" key="7">
    <source>
        <dbReference type="Proteomes" id="UP000054053"/>
    </source>
</evidence>
<feature type="transmembrane region" description="Helical" evidence="5">
    <location>
        <begin position="188"/>
        <end position="211"/>
    </location>
</feature>
<feature type="transmembrane region" description="Helical" evidence="5">
    <location>
        <begin position="159"/>
        <end position="181"/>
    </location>
</feature>
<evidence type="ECO:0000313" key="6">
    <source>
        <dbReference type="EMBL" id="GAO13664.1"/>
    </source>
</evidence>
<feature type="transmembrane region" description="Helical" evidence="5">
    <location>
        <begin position="78"/>
        <end position="99"/>
    </location>
</feature>
<proteinExistence type="predicted"/>
<evidence type="ECO:0008006" key="8">
    <source>
        <dbReference type="Google" id="ProtNLM"/>
    </source>
</evidence>
<dbReference type="InterPro" id="IPR007568">
    <property type="entry name" value="RTA1"/>
</dbReference>
<reference evidence="7" key="1">
    <citation type="journal article" date="2016" name="Genome Announc.">
        <title>Genome sequence of Ustilaginoidea virens IPU010, a rice pathogenic fungus causing false smut.</title>
        <authorList>
            <person name="Kumagai T."/>
            <person name="Ishii T."/>
            <person name="Terai G."/>
            <person name="Umemura M."/>
            <person name="Machida M."/>
            <person name="Asai K."/>
        </authorList>
    </citation>
    <scope>NUCLEOTIDE SEQUENCE [LARGE SCALE GENOMIC DNA]</scope>
    <source>
        <strain evidence="7">IPU010</strain>
    </source>
</reference>
<feature type="transmembrane region" description="Helical" evidence="5">
    <location>
        <begin position="120"/>
        <end position="139"/>
    </location>
</feature>
<feature type="transmembrane region" description="Helical" evidence="5">
    <location>
        <begin position="20"/>
        <end position="39"/>
    </location>
</feature>
<comment type="subcellular location">
    <subcellularLocation>
        <location evidence="1">Membrane</location>
        <topology evidence="1">Multi-pass membrane protein</topology>
    </subcellularLocation>
</comment>
<comment type="caution">
    <text evidence="6">The sequence shown here is derived from an EMBL/GenBank/DDBJ whole genome shotgun (WGS) entry which is preliminary data.</text>
</comment>
<feature type="transmembrane region" description="Helical" evidence="5">
    <location>
        <begin position="46"/>
        <end position="63"/>
    </location>
</feature>
<evidence type="ECO:0000256" key="5">
    <source>
        <dbReference type="SAM" id="Phobius"/>
    </source>
</evidence>
<protein>
    <recommendedName>
        <fullName evidence="8">RTA1 domain protein</fullName>
    </recommendedName>
</protein>
<keyword evidence="3 5" id="KW-1133">Transmembrane helix</keyword>
<gene>
    <name evidence="6" type="ORF">UVI_02017700</name>
</gene>
<accession>A0A1B5KS45</accession>
<keyword evidence="2 5" id="KW-0812">Transmembrane</keyword>
<evidence type="ECO:0000256" key="2">
    <source>
        <dbReference type="ARBA" id="ARBA00022692"/>
    </source>
</evidence>
<dbReference type="Pfam" id="PF04479">
    <property type="entry name" value="RTA1"/>
    <property type="match status" value="1"/>
</dbReference>
<keyword evidence="4 5" id="KW-0472">Membrane</keyword>
<dbReference type="GO" id="GO:0016020">
    <property type="term" value="C:membrane"/>
    <property type="evidence" value="ECO:0007669"/>
    <property type="project" value="UniProtKB-SubCell"/>
</dbReference>
<feature type="transmembrane region" description="Helical" evidence="5">
    <location>
        <begin position="304"/>
        <end position="324"/>
    </location>
</feature>
<evidence type="ECO:0000256" key="1">
    <source>
        <dbReference type="ARBA" id="ARBA00004141"/>
    </source>
</evidence>
<organism evidence="6 7">
    <name type="scientific">Ustilaginoidea virens</name>
    <name type="common">Rice false smut fungus</name>
    <name type="synonym">Villosiclava virens</name>
    <dbReference type="NCBI Taxonomy" id="1159556"/>
    <lineage>
        <taxon>Eukaryota</taxon>
        <taxon>Fungi</taxon>
        <taxon>Dikarya</taxon>
        <taxon>Ascomycota</taxon>
        <taxon>Pezizomycotina</taxon>
        <taxon>Sordariomycetes</taxon>
        <taxon>Hypocreomycetidae</taxon>
        <taxon>Hypocreales</taxon>
        <taxon>Clavicipitaceae</taxon>
        <taxon>Ustilaginoidea</taxon>
    </lineage>
</organism>
<evidence type="ECO:0000256" key="4">
    <source>
        <dbReference type="ARBA" id="ARBA00023136"/>
    </source>
</evidence>
<dbReference type="AlphaFoldDB" id="A0A1B5KS45"/>
<dbReference type="EMBL" id="BBTG02000007">
    <property type="protein sequence ID" value="GAO13664.1"/>
    <property type="molecule type" value="Genomic_DNA"/>
</dbReference>
<dbReference type="PANTHER" id="PTHR31465:SF34">
    <property type="entry name" value="DOMAIN PROTEIN, PUTATIVE (AFU_ORTHOLOGUE AFUA_3G00480)-RELATED"/>
    <property type="match status" value="1"/>
</dbReference>
<dbReference type="Proteomes" id="UP000054053">
    <property type="component" value="Unassembled WGS sequence"/>
</dbReference>